<keyword evidence="5 9" id="KW-0812">Transmembrane</keyword>
<dbReference type="Pfam" id="PF00662">
    <property type="entry name" value="Proton_antipo_N"/>
    <property type="match status" value="1"/>
</dbReference>
<keyword evidence="4" id="KW-1003">Cell membrane</keyword>
<feature type="transmembrane region" description="Helical" evidence="10">
    <location>
        <begin position="615"/>
        <end position="633"/>
    </location>
</feature>
<dbReference type="PANTHER" id="PTHR43373">
    <property type="entry name" value="NA(+)/H(+) ANTIPORTER SUBUNIT"/>
    <property type="match status" value="1"/>
</dbReference>
<accession>A0A510HMN8</accession>
<feature type="domain" description="MrpA C-terminal/MbhE" evidence="14">
    <location>
        <begin position="680"/>
        <end position="758"/>
    </location>
</feature>
<dbReference type="Proteomes" id="UP000318065">
    <property type="component" value="Chromosome"/>
</dbReference>
<feature type="transmembrane region" description="Helical" evidence="10">
    <location>
        <begin position="107"/>
        <end position="124"/>
    </location>
</feature>
<evidence type="ECO:0000259" key="11">
    <source>
        <dbReference type="Pfam" id="PF00361"/>
    </source>
</evidence>
<dbReference type="GO" id="GO:0005886">
    <property type="term" value="C:plasma membrane"/>
    <property type="evidence" value="ECO:0007669"/>
    <property type="project" value="UniProtKB-SubCell"/>
</dbReference>
<feature type="transmembrane region" description="Helical" evidence="10">
    <location>
        <begin position="130"/>
        <end position="147"/>
    </location>
</feature>
<dbReference type="AlphaFoldDB" id="A0A510HMN8"/>
<feature type="domain" description="MrpA C-terminal/MbhD" evidence="13">
    <location>
        <begin position="599"/>
        <end position="661"/>
    </location>
</feature>
<evidence type="ECO:0000313" key="15">
    <source>
        <dbReference type="EMBL" id="BBL80595.1"/>
    </source>
</evidence>
<name>A0A510HMN8_9ACTN</name>
<feature type="transmembrane region" description="Helical" evidence="10">
    <location>
        <begin position="396"/>
        <end position="416"/>
    </location>
</feature>
<feature type="transmembrane region" description="Helical" evidence="10">
    <location>
        <begin position="362"/>
        <end position="384"/>
    </location>
</feature>
<keyword evidence="6 10" id="KW-1133">Transmembrane helix</keyword>
<feature type="transmembrane region" description="Helical" evidence="10">
    <location>
        <begin position="68"/>
        <end position="87"/>
    </location>
</feature>
<dbReference type="RefSeq" id="WP_143528584.1">
    <property type="nucleotide sequence ID" value="NZ_AP019791.1"/>
</dbReference>
<feature type="transmembrane region" description="Helical" evidence="10">
    <location>
        <begin position="437"/>
        <end position="459"/>
    </location>
</feature>
<evidence type="ECO:0000256" key="7">
    <source>
        <dbReference type="ARBA" id="ARBA00023065"/>
    </source>
</evidence>
<evidence type="ECO:0000259" key="13">
    <source>
        <dbReference type="Pfam" id="PF13244"/>
    </source>
</evidence>
<dbReference type="Pfam" id="PF13244">
    <property type="entry name" value="MbhD"/>
    <property type="match status" value="1"/>
</dbReference>
<keyword evidence="16" id="KW-1185">Reference proteome</keyword>
<evidence type="ECO:0000256" key="3">
    <source>
        <dbReference type="ARBA" id="ARBA00022449"/>
    </source>
</evidence>
<sequence length="760" mass="77571">MLGLLSAPAVAAVGAWRPRAAAPAGALFAALSFAAALAGWVLVRGESVVLPWAPSLGVSFAVELDGLAALYSLLATGIGFAVLVYSAGYLPRHLGHEGRPAAEGGRFYFFMLLFMGAMVGLAMAQDLILIFLFWDLTAIASYFLIGYDAHKEESRYAALMALLVTGITAVLLLVGALLLHGAYGTFYVPGLAERARPGLLLDVAGGLILVAGLAKSAQAPLHFWLPRAMAAPTPVSAYLHSAAMVAAGVLLVGRVYPVVSSSGALLGALLVAGGVSIAVGGLLALTRDTLKQLLACSTISQYGYVVFMYGLGGEYGAAGASFYVIAHALAKSALFLTAGAVTEATGEDRLPELGGLAGRMPLLAASGGAAAAGLAALPLTIGFFKDELLFAAALERGPACAAIALGAAVLTLAYTWRFWAGIFLGRAGAEPGRVPGTLVWPVTLLGGLVVLGGVLPGAFAGLAGEAAAASLGEPVGGVEVAYHLDARPENLLALATYALGTLAVLTRGGWEPAARLFARAGEVAGPERGYRLGLRRLNLLSDRAHELEARDLRGRIAGILLPAGVLVGLGLVATPTAGVFRFGEVGADDLPLLIALAAAAAAALATCLTVRHLTLALVVSSAGFSMALVYGFLGAPDVALVAVLVETILTLLLLATMRLIPPGVLREGARVTARQARLKAAVAAVAGLFALGVSWGTFSQPAVQRGAYERLIALTPDAHGKDVVTVTLADFRGLDTLGEITVVALALLGVATLLTRGRLP</sequence>
<feature type="domain" description="NADH:quinone oxidoreductase/Mrp antiporter transmembrane" evidence="11">
    <location>
        <begin position="124"/>
        <end position="411"/>
    </location>
</feature>
<evidence type="ECO:0008006" key="17">
    <source>
        <dbReference type="Google" id="ProtNLM"/>
    </source>
</evidence>
<evidence type="ECO:0000256" key="8">
    <source>
        <dbReference type="ARBA" id="ARBA00023136"/>
    </source>
</evidence>
<dbReference type="Pfam" id="PF00361">
    <property type="entry name" value="Proton_antipo_M"/>
    <property type="match status" value="1"/>
</dbReference>
<evidence type="ECO:0000313" key="16">
    <source>
        <dbReference type="Proteomes" id="UP000318065"/>
    </source>
</evidence>
<keyword evidence="8 10" id="KW-0472">Membrane</keyword>
<evidence type="ECO:0000256" key="4">
    <source>
        <dbReference type="ARBA" id="ARBA00022475"/>
    </source>
</evidence>
<dbReference type="InterPro" id="IPR046806">
    <property type="entry name" value="MrpA_C/MbhE"/>
</dbReference>
<evidence type="ECO:0000256" key="10">
    <source>
        <dbReference type="SAM" id="Phobius"/>
    </source>
</evidence>
<feature type="transmembrane region" description="Helical" evidence="10">
    <location>
        <begin position="262"/>
        <end position="286"/>
    </location>
</feature>
<dbReference type="InterPro" id="IPR001750">
    <property type="entry name" value="ND/Mrp_TM"/>
</dbReference>
<dbReference type="OrthoDB" id="9811798at2"/>
<evidence type="ECO:0000256" key="1">
    <source>
        <dbReference type="ARBA" id="ARBA00004651"/>
    </source>
</evidence>
<keyword evidence="2" id="KW-0813">Transport</keyword>
<gene>
    <name evidence="15" type="ORF">RxyAA322_24490</name>
</gene>
<feature type="transmembrane region" description="Helical" evidence="10">
    <location>
        <begin position="590"/>
        <end position="608"/>
    </location>
</feature>
<dbReference type="PRINTS" id="PR01434">
    <property type="entry name" value="NADHDHGNASE5"/>
</dbReference>
<organism evidence="15 16">
    <name type="scientific">Rubrobacter xylanophilus</name>
    <dbReference type="NCBI Taxonomy" id="49319"/>
    <lineage>
        <taxon>Bacteria</taxon>
        <taxon>Bacillati</taxon>
        <taxon>Actinomycetota</taxon>
        <taxon>Rubrobacteria</taxon>
        <taxon>Rubrobacterales</taxon>
        <taxon>Rubrobacteraceae</taxon>
        <taxon>Rubrobacter</taxon>
    </lineage>
</organism>
<dbReference type="GO" id="GO:0006811">
    <property type="term" value="P:monoatomic ion transport"/>
    <property type="evidence" value="ECO:0007669"/>
    <property type="project" value="UniProtKB-KW"/>
</dbReference>
<feature type="transmembrane region" description="Helical" evidence="10">
    <location>
        <begin position="736"/>
        <end position="755"/>
    </location>
</feature>
<dbReference type="PANTHER" id="PTHR43373:SF1">
    <property type="entry name" value="NA(+)_H(+) ANTIPORTER SUBUNIT A"/>
    <property type="match status" value="1"/>
</dbReference>
<evidence type="ECO:0000256" key="9">
    <source>
        <dbReference type="RuleBase" id="RU000320"/>
    </source>
</evidence>
<keyword evidence="7" id="KW-0406">Ion transport</keyword>
<proteinExistence type="predicted"/>
<feature type="domain" description="NADH-Ubiquinone oxidoreductase (complex I) chain 5 N-terminal" evidence="12">
    <location>
        <begin position="55"/>
        <end position="91"/>
    </location>
</feature>
<evidence type="ECO:0000259" key="12">
    <source>
        <dbReference type="Pfam" id="PF00662"/>
    </source>
</evidence>
<dbReference type="InterPro" id="IPR050616">
    <property type="entry name" value="CPA3_Na-H_Antiporter_A"/>
</dbReference>
<feature type="transmembrane region" description="Helical" evidence="10">
    <location>
        <begin position="556"/>
        <end position="578"/>
    </location>
</feature>
<dbReference type="Pfam" id="PF20501">
    <property type="entry name" value="MbhE"/>
    <property type="match status" value="1"/>
</dbReference>
<protein>
    <recommendedName>
        <fullName evidence="17">NADH dehydrogenase (Quinone)</fullName>
    </recommendedName>
</protein>
<dbReference type="EMBL" id="AP019791">
    <property type="protein sequence ID" value="BBL80595.1"/>
    <property type="molecule type" value="Genomic_DNA"/>
</dbReference>
<dbReference type="InterPro" id="IPR001516">
    <property type="entry name" value="Proton_antipo_N"/>
</dbReference>
<feature type="transmembrane region" description="Helical" evidence="10">
    <location>
        <begin position="639"/>
        <end position="660"/>
    </location>
</feature>
<feature type="transmembrane region" description="Helical" evidence="10">
    <location>
        <begin position="237"/>
        <end position="256"/>
    </location>
</feature>
<dbReference type="InterPro" id="IPR025383">
    <property type="entry name" value="MrpA_C/MbhD"/>
</dbReference>
<feature type="transmembrane region" description="Helical" evidence="10">
    <location>
        <begin position="203"/>
        <end position="225"/>
    </location>
</feature>
<comment type="subcellular location">
    <subcellularLocation>
        <location evidence="1">Cell membrane</location>
        <topology evidence="1">Multi-pass membrane protein</topology>
    </subcellularLocation>
    <subcellularLocation>
        <location evidence="9">Membrane</location>
        <topology evidence="9">Multi-pass membrane protein</topology>
    </subcellularLocation>
</comment>
<dbReference type="GO" id="GO:0015297">
    <property type="term" value="F:antiporter activity"/>
    <property type="evidence" value="ECO:0007669"/>
    <property type="project" value="UniProtKB-KW"/>
</dbReference>
<reference evidence="15" key="1">
    <citation type="journal article" date="2019" name="Microbiol. Resour. Announc.">
        <title>Complete Genome Sequence of Rubrobacter xylanophilus Strain AA3-22, Isolated from Arima Onsen in Japan.</title>
        <authorList>
            <person name="Tomariguchi N."/>
            <person name="Miyazaki K."/>
        </authorList>
    </citation>
    <scope>NUCLEOTIDE SEQUENCE [LARGE SCALE GENOMIC DNA]</scope>
    <source>
        <strain evidence="15">AA3-22</strain>
    </source>
</reference>
<evidence type="ECO:0000256" key="5">
    <source>
        <dbReference type="ARBA" id="ARBA00022692"/>
    </source>
</evidence>
<evidence type="ECO:0000256" key="6">
    <source>
        <dbReference type="ARBA" id="ARBA00022989"/>
    </source>
</evidence>
<feature type="transmembrane region" description="Helical" evidence="10">
    <location>
        <begin position="680"/>
        <end position="698"/>
    </location>
</feature>
<feature type="transmembrane region" description="Helical" evidence="10">
    <location>
        <begin position="159"/>
        <end position="183"/>
    </location>
</feature>
<evidence type="ECO:0000256" key="2">
    <source>
        <dbReference type="ARBA" id="ARBA00022448"/>
    </source>
</evidence>
<evidence type="ECO:0000259" key="14">
    <source>
        <dbReference type="Pfam" id="PF20501"/>
    </source>
</evidence>
<keyword evidence="3" id="KW-0050">Antiport</keyword>